<proteinExistence type="inferred from homology"/>
<comment type="similarity">
    <text evidence="1">Belongs to the prokaryotic/mitochondrial release factor family.</text>
</comment>
<reference evidence="3 4" key="1">
    <citation type="submission" date="2023-08" db="EMBL/GenBank/DDBJ databases">
        <title>Rhodoferax potami sp. nov. and Rhodoferax mekongensis sp. nov., isolated from the Mekong River in Thailand.</title>
        <authorList>
            <person name="Kitikhun S."/>
            <person name="Charoenyingcharoen P."/>
            <person name="Siriarchawattana P."/>
            <person name="Likhitrattanapisal S."/>
            <person name="Nilsakha T."/>
            <person name="Chanpet A."/>
            <person name="Rattanawaree P."/>
            <person name="Ingsriswang S."/>
        </authorList>
    </citation>
    <scope>NUCLEOTIDE SEQUENCE [LARGE SCALE GENOMIC DNA]</scope>
    <source>
        <strain evidence="3 4">TBRC 17307</strain>
    </source>
</reference>
<name>A0ABZ0B2S4_9BURK</name>
<evidence type="ECO:0000313" key="3">
    <source>
        <dbReference type="EMBL" id="WNO05994.1"/>
    </source>
</evidence>
<sequence>MTEQEQKAFDQMRETLEEIICAHPVTSTMRQVHAIVAGRNALAAANAVSHTKPETTPLPEGGAITSESAANAVQPQAQGEWKHCTPELLSSGVSCKDTPRRPCECEHGGSHDHWIAHPQATEPQAQVKLNPADLVFTVEVQHMGGFARVNTSGVRVTHVPTGISVVSTRERSRHANRQIAIDCLKKALAATPEAP</sequence>
<evidence type="ECO:0000256" key="1">
    <source>
        <dbReference type="ARBA" id="ARBA00010835"/>
    </source>
</evidence>
<dbReference type="PANTHER" id="PTHR43116">
    <property type="entry name" value="PEPTIDE CHAIN RELEASE FACTOR 2"/>
    <property type="match status" value="1"/>
</dbReference>
<keyword evidence="4" id="KW-1185">Reference proteome</keyword>
<gene>
    <name evidence="3" type="ORF">RAN89_06080</name>
</gene>
<dbReference type="PANTHER" id="PTHR43116:SF3">
    <property type="entry name" value="CLASS I PEPTIDE CHAIN RELEASE FACTOR"/>
    <property type="match status" value="1"/>
</dbReference>
<accession>A0ABZ0B2S4</accession>
<dbReference type="EMBL" id="CP132507">
    <property type="protein sequence ID" value="WNO05994.1"/>
    <property type="molecule type" value="Genomic_DNA"/>
</dbReference>
<protein>
    <submittedName>
        <fullName evidence="3">Peptide chain release factor-like protein</fullName>
    </submittedName>
</protein>
<evidence type="ECO:0000259" key="2">
    <source>
        <dbReference type="Pfam" id="PF00472"/>
    </source>
</evidence>
<dbReference type="SUPFAM" id="SSF75620">
    <property type="entry name" value="Release factor"/>
    <property type="match status" value="1"/>
</dbReference>
<dbReference type="RefSeq" id="WP_313868716.1">
    <property type="nucleotide sequence ID" value="NZ_CP132507.1"/>
</dbReference>
<evidence type="ECO:0000313" key="4">
    <source>
        <dbReference type="Proteomes" id="UP001302257"/>
    </source>
</evidence>
<dbReference type="Gene3D" id="3.30.160.20">
    <property type="match status" value="1"/>
</dbReference>
<feature type="domain" description="Prokaryotic-type class I peptide chain release factors" evidence="2">
    <location>
        <begin position="148"/>
        <end position="190"/>
    </location>
</feature>
<dbReference type="Pfam" id="PF00472">
    <property type="entry name" value="RF-1"/>
    <property type="match status" value="1"/>
</dbReference>
<dbReference type="Proteomes" id="UP001302257">
    <property type="component" value="Chromosome"/>
</dbReference>
<dbReference type="InterPro" id="IPR000352">
    <property type="entry name" value="Pep_chain_release_fac_I"/>
</dbReference>
<dbReference type="InterPro" id="IPR045853">
    <property type="entry name" value="Pep_chain_release_fac_I_sf"/>
</dbReference>
<organism evidence="3 4">
    <name type="scientific">Rhodoferax mekongensis</name>
    <dbReference type="NCBI Taxonomy" id="3068341"/>
    <lineage>
        <taxon>Bacteria</taxon>
        <taxon>Pseudomonadati</taxon>
        <taxon>Pseudomonadota</taxon>
        <taxon>Betaproteobacteria</taxon>
        <taxon>Burkholderiales</taxon>
        <taxon>Comamonadaceae</taxon>
        <taxon>Rhodoferax</taxon>
    </lineage>
</organism>